<keyword evidence="1" id="KW-1133">Transmembrane helix</keyword>
<keyword evidence="3" id="KW-1185">Reference proteome</keyword>
<evidence type="ECO:0000313" key="2">
    <source>
        <dbReference type="EMBL" id="ARU55370.1"/>
    </source>
</evidence>
<dbReference type="RefSeq" id="WP_087460487.1">
    <property type="nucleotide sequence ID" value="NZ_CP021425.1"/>
</dbReference>
<dbReference type="AlphaFoldDB" id="A0A1Y0I554"/>
<accession>A0A1Y0I554</accession>
<dbReference type="Proteomes" id="UP000196027">
    <property type="component" value="Chromosome"/>
</dbReference>
<name>A0A1Y0I554_9GAMM</name>
<reference evidence="2 3" key="1">
    <citation type="submission" date="2017-05" db="EMBL/GenBank/DDBJ databases">
        <title>Genomic insights into alkan degradation activity of Oleiphilus messinensis.</title>
        <authorList>
            <person name="Kozyavkin S.A."/>
            <person name="Slesarev A.I."/>
            <person name="Golyshin P.N."/>
            <person name="Korzhenkov A."/>
            <person name="Golyshina O.N."/>
            <person name="Toshchakov S.V."/>
        </authorList>
    </citation>
    <scope>NUCLEOTIDE SEQUENCE [LARGE SCALE GENOMIC DNA]</scope>
    <source>
        <strain evidence="2 3">ME102</strain>
    </source>
</reference>
<dbReference type="EMBL" id="CP021425">
    <property type="protein sequence ID" value="ARU55370.1"/>
    <property type="molecule type" value="Genomic_DNA"/>
</dbReference>
<feature type="transmembrane region" description="Helical" evidence="1">
    <location>
        <begin position="97"/>
        <end position="122"/>
    </location>
</feature>
<proteinExistence type="predicted"/>
<sequence>MLEDFALIIFLLLMLFAIEILIFAQVTIRKLERSSELKEQFGLELISGWRILNVAQALAMPAFLFNVIKSGPLGPMFANAKLLKANTTSIDKCLAHLLFWTMYTCGFLIVSVMIADVGFGVFG</sequence>
<evidence type="ECO:0000256" key="1">
    <source>
        <dbReference type="SAM" id="Phobius"/>
    </source>
</evidence>
<protein>
    <submittedName>
        <fullName evidence="2">Uncharacterized protein</fullName>
    </submittedName>
</protein>
<evidence type="ECO:0000313" key="3">
    <source>
        <dbReference type="Proteomes" id="UP000196027"/>
    </source>
</evidence>
<dbReference type="KEGG" id="ome:OLMES_1291"/>
<keyword evidence="1" id="KW-0472">Membrane</keyword>
<gene>
    <name evidence="2" type="ORF">OLMES_1291</name>
</gene>
<dbReference type="OrthoDB" id="5737734at2"/>
<feature type="transmembrane region" description="Helical" evidence="1">
    <location>
        <begin position="6"/>
        <end position="28"/>
    </location>
</feature>
<organism evidence="2 3">
    <name type="scientific">Oleiphilus messinensis</name>
    <dbReference type="NCBI Taxonomy" id="141451"/>
    <lineage>
        <taxon>Bacteria</taxon>
        <taxon>Pseudomonadati</taxon>
        <taxon>Pseudomonadota</taxon>
        <taxon>Gammaproteobacteria</taxon>
        <taxon>Oceanospirillales</taxon>
        <taxon>Oleiphilaceae</taxon>
        <taxon>Oleiphilus</taxon>
    </lineage>
</organism>
<keyword evidence="1" id="KW-0812">Transmembrane</keyword>